<dbReference type="GO" id="GO:0004527">
    <property type="term" value="F:exonuclease activity"/>
    <property type="evidence" value="ECO:0007669"/>
    <property type="project" value="UniProtKB-KW"/>
</dbReference>
<protein>
    <submittedName>
        <fullName evidence="4">Phosphoesterase RecJ domain-containing protein</fullName>
    </submittedName>
</protein>
<dbReference type="Pfam" id="PF02272">
    <property type="entry name" value="DHHA1"/>
    <property type="match status" value="1"/>
</dbReference>
<dbReference type="Proteomes" id="UP000186165">
    <property type="component" value="Chromosome"/>
</dbReference>
<sequence length="473" mass="48977">MDPPVPALHDRAVAAADRLLAAESVRVVSHDDADGLTSAAIAATALERAGLAVDVEIKHGLDEAAIDDLATTGGTVLFTDLGSGGLDRLAELADTGSFTPVVADHHEPADGSIEHHLNPHCVGLDGGRELAGAGTAYVLARTVLDRAGVDEPDPRELAALAVVGAVGDRQTVDGELVGANAAVAADGEAVGVIESGTDLAIYGTQTRPLPKLLEYTTDVRIPGITGNRQGAIRFLEALDVELRTEAGWPTWADLGPEKRTQVASALLTRAIERGVPAERIDALVGTSYILPREEPGTQLRDASEFATLLNATARYEESEIGLAVCRGDRDGALDRAETLLKNHRRNISAGIEYLAETGTTEAEHLQWVHAGEQIRATIVGIVAGMALGEGDIDRHTPIVAFANKPDGGVKVSARANGRLGDRGLNLGTALREAAATVGGEGGGHAMAAGATIPEGAEETFVSALDGRIGAQLN</sequence>
<dbReference type="InterPro" id="IPR003156">
    <property type="entry name" value="DHHA1_dom"/>
</dbReference>
<evidence type="ECO:0000313" key="5">
    <source>
        <dbReference type="Proteomes" id="UP000186165"/>
    </source>
</evidence>
<evidence type="ECO:0000259" key="2">
    <source>
        <dbReference type="Pfam" id="PF02272"/>
    </source>
</evidence>
<feature type="domain" description="DHHA1" evidence="2">
    <location>
        <begin position="372"/>
        <end position="468"/>
    </location>
</feature>
<accession>A0A1J1A8T8</accession>
<evidence type="ECO:0000259" key="3">
    <source>
        <dbReference type="Pfam" id="PF21763"/>
    </source>
</evidence>
<dbReference type="InterPro" id="IPR048515">
    <property type="entry name" value="DHH_CID"/>
</dbReference>
<dbReference type="InterPro" id="IPR001667">
    <property type="entry name" value="DDH_dom"/>
</dbReference>
<dbReference type="OrthoDB" id="36101at2157"/>
<dbReference type="Gene3D" id="3.90.1640.30">
    <property type="match status" value="1"/>
</dbReference>
<organism evidence="4 5">
    <name type="scientific">Halodesulfurarchaeum formicicum</name>
    <dbReference type="NCBI Taxonomy" id="1873524"/>
    <lineage>
        <taxon>Archaea</taxon>
        <taxon>Methanobacteriati</taxon>
        <taxon>Methanobacteriota</taxon>
        <taxon>Stenosarchaea group</taxon>
        <taxon>Halobacteria</taxon>
        <taxon>Halobacteriales</taxon>
        <taxon>Halobacteriaceae</taxon>
        <taxon>Halodesulfurarchaeum</taxon>
    </lineage>
</organism>
<evidence type="ECO:0000313" key="4">
    <source>
        <dbReference type="EMBL" id="APE94534.1"/>
    </source>
</evidence>
<gene>
    <name evidence="4" type="ORF">HSR6_0058</name>
</gene>
<dbReference type="Gene3D" id="3.10.310.30">
    <property type="match status" value="1"/>
</dbReference>
<dbReference type="PANTHER" id="PTHR30255">
    <property type="entry name" value="SINGLE-STRANDED-DNA-SPECIFIC EXONUCLEASE RECJ"/>
    <property type="match status" value="1"/>
</dbReference>
<dbReference type="KEGG" id="hhsr:HSR6_0058"/>
<dbReference type="GeneID" id="30416585"/>
<dbReference type="InterPro" id="IPR038763">
    <property type="entry name" value="DHH_sf"/>
</dbReference>
<dbReference type="InterPro" id="IPR051673">
    <property type="entry name" value="SSDNA_exonuclease_RecJ"/>
</dbReference>
<dbReference type="EMBL" id="CP016804">
    <property type="protein sequence ID" value="APE94534.1"/>
    <property type="molecule type" value="Genomic_DNA"/>
</dbReference>
<dbReference type="Pfam" id="PF01368">
    <property type="entry name" value="DHH"/>
    <property type="match status" value="1"/>
</dbReference>
<dbReference type="Pfam" id="PF21763">
    <property type="entry name" value="DHH_CID"/>
    <property type="match status" value="1"/>
</dbReference>
<dbReference type="AlphaFoldDB" id="A0A1J1A8T8"/>
<feature type="domain" description="DDH" evidence="1">
    <location>
        <begin position="25"/>
        <end position="164"/>
    </location>
</feature>
<proteinExistence type="predicted"/>
<dbReference type="PANTHER" id="PTHR30255:SF3">
    <property type="entry name" value="SINGLE-STRANDED-DNA-SPECIFIC EXONUCLEASE RECJ"/>
    <property type="match status" value="1"/>
</dbReference>
<dbReference type="SUPFAM" id="SSF64182">
    <property type="entry name" value="DHH phosphoesterases"/>
    <property type="match status" value="1"/>
</dbReference>
<dbReference type="RefSeq" id="WP_071932486.1">
    <property type="nucleotide sequence ID" value="NZ_CP016804.1"/>
</dbReference>
<evidence type="ECO:0000259" key="1">
    <source>
        <dbReference type="Pfam" id="PF01368"/>
    </source>
</evidence>
<name>A0A1J1A8T8_9EURY</name>
<feature type="domain" description="DHH-CID" evidence="3">
    <location>
        <begin position="201"/>
        <end position="284"/>
    </location>
</feature>
<reference evidence="5" key="1">
    <citation type="submission" date="2016-08" db="EMBL/GenBank/DDBJ databases">
        <title>Discovery of first anaerobic lithoheterotrophic haloarchae widely represented in hypersaline habitats.</title>
        <authorList>
            <person name="Sorokin D.Y."/>
            <person name="Kublanov I.V."/>
            <person name="Roman P."/>
            <person name="Sinninghe Damste J.S."/>
            <person name="Golyshin P.N."/>
            <person name="Rojo D."/>
            <person name="Ciordia S."/>
            <person name="Mena Md.C."/>
            <person name="Ferrer M."/>
            <person name="Smedile F."/>
            <person name="Messina E."/>
            <person name="La Cono V."/>
            <person name="Yakimov M.M."/>
        </authorList>
    </citation>
    <scope>NUCLEOTIDE SEQUENCE [LARGE SCALE GENOMIC DNA]</scope>
    <source>
        <strain evidence="5">HSR6</strain>
    </source>
</reference>
<keyword evidence="5" id="KW-1185">Reference proteome</keyword>
<dbReference type="GO" id="GO:0003676">
    <property type="term" value="F:nucleic acid binding"/>
    <property type="evidence" value="ECO:0007669"/>
    <property type="project" value="InterPro"/>
</dbReference>